<dbReference type="Proteomes" id="UP000515160">
    <property type="component" value="Chromosome 2R"/>
</dbReference>
<dbReference type="GeneID" id="117574937"/>
<evidence type="ECO:0000313" key="2">
    <source>
        <dbReference type="Proteomes" id="UP000515160"/>
    </source>
</evidence>
<proteinExistence type="predicted"/>
<name>A0A6P8XPA8_DROAB</name>
<keyword evidence="2" id="KW-1185">Reference proteome</keyword>
<dbReference type="RefSeq" id="XP_034114879.2">
    <property type="nucleotide sequence ID" value="XM_034258988.2"/>
</dbReference>
<organism evidence="2 3">
    <name type="scientific">Drosophila albomicans</name>
    <name type="common">Fruit fly</name>
    <dbReference type="NCBI Taxonomy" id="7291"/>
    <lineage>
        <taxon>Eukaryota</taxon>
        <taxon>Metazoa</taxon>
        <taxon>Ecdysozoa</taxon>
        <taxon>Arthropoda</taxon>
        <taxon>Hexapoda</taxon>
        <taxon>Insecta</taxon>
        <taxon>Pterygota</taxon>
        <taxon>Neoptera</taxon>
        <taxon>Endopterygota</taxon>
        <taxon>Diptera</taxon>
        <taxon>Brachycera</taxon>
        <taxon>Muscomorpha</taxon>
        <taxon>Ephydroidea</taxon>
        <taxon>Drosophilidae</taxon>
        <taxon>Drosophila</taxon>
    </lineage>
</organism>
<feature type="signal peptide" evidence="1">
    <location>
        <begin position="1"/>
        <end position="23"/>
    </location>
</feature>
<reference evidence="3" key="1">
    <citation type="submission" date="2025-08" db="UniProtKB">
        <authorList>
            <consortium name="RefSeq"/>
        </authorList>
    </citation>
    <scope>IDENTIFICATION</scope>
    <source>
        <strain evidence="3">15112-1751.03</strain>
        <tissue evidence="3">Whole Adult</tissue>
    </source>
</reference>
<protein>
    <submittedName>
        <fullName evidence="3">Uncharacterized protein LOC117574937</fullName>
    </submittedName>
</protein>
<evidence type="ECO:0000313" key="3">
    <source>
        <dbReference type="RefSeq" id="XP_034114879.2"/>
    </source>
</evidence>
<gene>
    <name evidence="3" type="primary">LOC117574937</name>
</gene>
<accession>A0A6P8XPA8</accession>
<feature type="chain" id="PRO_5038678362" evidence="1">
    <location>
        <begin position="24"/>
        <end position="132"/>
    </location>
</feature>
<sequence>MSLKVIRLLLVIFTALVLIPTESMVQTRSLEDIFAQFSDFEPESESEGLQCFLHHIPLLNTFVEDYNSAIDICITLTITLKEEQTCMASVEQRFMEYVSKEFRNLASCMTEILSENEREIVLHMLRNKILAD</sequence>
<keyword evidence="1" id="KW-0732">Signal</keyword>
<evidence type="ECO:0000256" key="1">
    <source>
        <dbReference type="SAM" id="SignalP"/>
    </source>
</evidence>
<dbReference type="AlphaFoldDB" id="A0A6P8XPA8"/>